<dbReference type="PANTHER" id="PTHR34322:SF2">
    <property type="entry name" value="TRANSPOSASE IS200-LIKE DOMAIN-CONTAINING PROTEIN"/>
    <property type="match status" value="1"/>
</dbReference>
<comment type="caution">
    <text evidence="2">The sequence shown here is derived from an EMBL/GenBank/DDBJ whole genome shotgun (WGS) entry which is preliminary data.</text>
</comment>
<evidence type="ECO:0000313" key="2">
    <source>
        <dbReference type="EMBL" id="OGZ62220.1"/>
    </source>
</evidence>
<organism evidence="2 3">
    <name type="scientific">Candidatus Spechtbacteria bacterium RIFCSPLOWO2_12_FULL_38_22</name>
    <dbReference type="NCBI Taxonomy" id="1802165"/>
    <lineage>
        <taxon>Bacteria</taxon>
        <taxon>Candidatus Spechtiibacteriota</taxon>
    </lineage>
</organism>
<dbReference type="InterPro" id="IPR002686">
    <property type="entry name" value="Transposase_17"/>
</dbReference>
<dbReference type="SMART" id="SM01321">
    <property type="entry name" value="Y1_Tnp"/>
    <property type="match status" value="1"/>
</dbReference>
<sequence>MASPPRDFEINGIYHVYNRGYDKRDIFLDDKDYLRFIESLYWFNNKELIVIGDLKNDERRLPGGSTPKKLEARSVKQRKPIVAILALVLMRNHFHLILREINDGGISLFMKKLGNGYTGYFNEKYNRSGMGGIFQGRYRSVKIKTNEQLMVIFSYVHTNPVELVESDWKELIVKNKNNALNFLERYRWSSYCDYIGNSNFPLVTERDFYLNLFGGESSCRRIVEDWINFKAENNIIRADTF</sequence>
<feature type="domain" description="Transposase IS200-like" evidence="1">
    <location>
        <begin position="9"/>
        <end position="159"/>
    </location>
</feature>
<dbReference type="Proteomes" id="UP000176770">
    <property type="component" value="Unassembled WGS sequence"/>
</dbReference>
<reference evidence="2 3" key="1">
    <citation type="journal article" date="2016" name="Nat. Commun.">
        <title>Thousands of microbial genomes shed light on interconnected biogeochemical processes in an aquifer system.</title>
        <authorList>
            <person name="Anantharaman K."/>
            <person name="Brown C.T."/>
            <person name="Hug L.A."/>
            <person name="Sharon I."/>
            <person name="Castelle C.J."/>
            <person name="Probst A.J."/>
            <person name="Thomas B.C."/>
            <person name="Singh A."/>
            <person name="Wilkins M.J."/>
            <person name="Karaoz U."/>
            <person name="Brodie E.L."/>
            <person name="Williams K.H."/>
            <person name="Hubbard S.S."/>
            <person name="Banfield J.F."/>
        </authorList>
    </citation>
    <scope>NUCLEOTIDE SEQUENCE [LARGE SCALE GENOMIC DNA]</scope>
</reference>
<dbReference type="GO" id="GO:0006313">
    <property type="term" value="P:DNA transposition"/>
    <property type="evidence" value="ECO:0007669"/>
    <property type="project" value="InterPro"/>
</dbReference>
<protein>
    <recommendedName>
        <fullName evidence="1">Transposase IS200-like domain-containing protein</fullName>
    </recommendedName>
</protein>
<dbReference type="SUPFAM" id="SSF143422">
    <property type="entry name" value="Transposase IS200-like"/>
    <property type="match status" value="1"/>
</dbReference>
<dbReference type="AlphaFoldDB" id="A0A1G2HIX3"/>
<name>A0A1G2HIX3_9BACT</name>
<evidence type="ECO:0000259" key="1">
    <source>
        <dbReference type="SMART" id="SM01321"/>
    </source>
</evidence>
<accession>A0A1G2HIX3</accession>
<dbReference type="PANTHER" id="PTHR34322">
    <property type="entry name" value="TRANSPOSASE, Y1_TNP DOMAIN-CONTAINING"/>
    <property type="match status" value="1"/>
</dbReference>
<gene>
    <name evidence="2" type="ORF">A3F94_02735</name>
</gene>
<proteinExistence type="predicted"/>
<dbReference type="GO" id="GO:0003677">
    <property type="term" value="F:DNA binding"/>
    <property type="evidence" value="ECO:0007669"/>
    <property type="project" value="InterPro"/>
</dbReference>
<evidence type="ECO:0000313" key="3">
    <source>
        <dbReference type="Proteomes" id="UP000176770"/>
    </source>
</evidence>
<dbReference type="EMBL" id="MHOK01000005">
    <property type="protein sequence ID" value="OGZ62220.1"/>
    <property type="molecule type" value="Genomic_DNA"/>
</dbReference>
<dbReference type="GO" id="GO:0004803">
    <property type="term" value="F:transposase activity"/>
    <property type="evidence" value="ECO:0007669"/>
    <property type="project" value="InterPro"/>
</dbReference>
<dbReference type="InterPro" id="IPR036515">
    <property type="entry name" value="Transposase_17_sf"/>
</dbReference>
<dbReference type="Gene3D" id="3.30.70.1290">
    <property type="entry name" value="Transposase IS200-like"/>
    <property type="match status" value="1"/>
</dbReference>
<dbReference type="Pfam" id="PF01797">
    <property type="entry name" value="Y1_Tnp"/>
    <property type="match status" value="1"/>
</dbReference>
<dbReference type="STRING" id="1802165.A3F94_02735"/>